<evidence type="ECO:0000313" key="1">
    <source>
        <dbReference type="EMBL" id="MBB4861540.1"/>
    </source>
</evidence>
<accession>A0A7W7KFI6</accession>
<organism evidence="1 2">
    <name type="scientific">Pseudomonas nitroreducens</name>
    <dbReference type="NCBI Taxonomy" id="46680"/>
    <lineage>
        <taxon>Bacteria</taxon>
        <taxon>Pseudomonadati</taxon>
        <taxon>Pseudomonadota</taxon>
        <taxon>Gammaproteobacteria</taxon>
        <taxon>Pseudomonadales</taxon>
        <taxon>Pseudomonadaceae</taxon>
        <taxon>Pseudomonas</taxon>
    </lineage>
</organism>
<dbReference type="Proteomes" id="UP000566995">
    <property type="component" value="Unassembled WGS sequence"/>
</dbReference>
<dbReference type="RefSeq" id="WP_184585798.1">
    <property type="nucleotide sequence ID" value="NZ_JACHLI010000001.1"/>
</dbReference>
<dbReference type="AlphaFoldDB" id="A0A7W7KFI6"/>
<reference evidence="1 2" key="1">
    <citation type="submission" date="2020-08" db="EMBL/GenBank/DDBJ databases">
        <title>Functional genomics of gut bacteria from endangered species of beetles.</title>
        <authorList>
            <person name="Carlos-Shanley C."/>
        </authorList>
    </citation>
    <scope>NUCLEOTIDE SEQUENCE [LARGE SCALE GENOMIC DNA]</scope>
    <source>
        <strain evidence="1 2">S00179</strain>
    </source>
</reference>
<name>A0A7W7KFI6_PSENT</name>
<protein>
    <submittedName>
        <fullName evidence="1">Uncharacterized protein</fullName>
    </submittedName>
</protein>
<gene>
    <name evidence="1" type="ORF">HNP46_000351</name>
</gene>
<proteinExistence type="predicted"/>
<evidence type="ECO:0000313" key="2">
    <source>
        <dbReference type="Proteomes" id="UP000566995"/>
    </source>
</evidence>
<comment type="caution">
    <text evidence="1">The sequence shown here is derived from an EMBL/GenBank/DDBJ whole genome shotgun (WGS) entry which is preliminary data.</text>
</comment>
<dbReference type="EMBL" id="JACHLI010000001">
    <property type="protein sequence ID" value="MBB4861540.1"/>
    <property type="molecule type" value="Genomic_DNA"/>
</dbReference>
<sequence length="120" mass="13350">MGMRSLNYIAISPAAKGRAAGLLKSFNSEEIIVNDERGLVICYETNIAPMHFRDTLGEHCTRDLEQEVAVHSILGGLPKAEFRMVRAGEECGQRGCWEHPFADVIEVSNIDRQFSLLGED</sequence>